<keyword evidence="1 2" id="KW-0238">DNA-binding</keyword>
<accession>A0A3S2VNQ8</accession>
<evidence type="ECO:0000256" key="1">
    <source>
        <dbReference type="ARBA" id="ARBA00023125"/>
    </source>
</evidence>
<sequence length="210" mass="23897">MTQKVATETQAGRRLSPERRRHEIIQGTIKALADHGPQKCSLRQVARDMGIAPSLLTYFFNSWAELLLETYRWLADMTEKDYSDLAGRLGPDPKQNLQDYLDLYFSDKWTSDDIAGAYISFWALSRGEVDLKTEMLAFSEKERARTRPFLEAYLTSRGITENIDALNEAFCVMLSGIWYENAVNPLAMPREKGLKNAWTFLNAVAPADTC</sequence>
<proteinExistence type="predicted"/>
<reference evidence="5" key="1">
    <citation type="submission" date="2019-01" db="EMBL/GenBank/DDBJ databases">
        <title>Gri0909 isolated from a small marine red alga.</title>
        <authorList>
            <person name="Kim J."/>
            <person name="Jeong S.E."/>
            <person name="Jeon C.O."/>
        </authorList>
    </citation>
    <scope>NUCLEOTIDE SEQUENCE [LARGE SCALE GENOMIC DNA]</scope>
    <source>
        <strain evidence="5">Gri0909</strain>
    </source>
</reference>
<protein>
    <submittedName>
        <fullName evidence="4">TetR family transcriptional regulator</fullName>
    </submittedName>
</protein>
<dbReference type="PROSITE" id="PS50977">
    <property type="entry name" value="HTH_TETR_2"/>
    <property type="match status" value="1"/>
</dbReference>
<evidence type="ECO:0000256" key="2">
    <source>
        <dbReference type="PROSITE-ProRule" id="PRU00335"/>
    </source>
</evidence>
<dbReference type="Proteomes" id="UP000287447">
    <property type="component" value="Unassembled WGS sequence"/>
</dbReference>
<keyword evidence="5" id="KW-1185">Reference proteome</keyword>
<dbReference type="OrthoDB" id="9809265at2"/>
<evidence type="ECO:0000313" key="4">
    <source>
        <dbReference type="EMBL" id="RVU34934.1"/>
    </source>
</evidence>
<dbReference type="GO" id="GO:0003677">
    <property type="term" value="F:DNA binding"/>
    <property type="evidence" value="ECO:0007669"/>
    <property type="project" value="UniProtKB-UniRule"/>
</dbReference>
<organism evidence="4 5">
    <name type="scientific">Hwanghaeella grinnelliae</name>
    <dbReference type="NCBI Taxonomy" id="2500179"/>
    <lineage>
        <taxon>Bacteria</taxon>
        <taxon>Pseudomonadati</taxon>
        <taxon>Pseudomonadota</taxon>
        <taxon>Alphaproteobacteria</taxon>
        <taxon>Rhodospirillales</taxon>
        <taxon>Rhodospirillaceae</taxon>
        <taxon>Hwanghaeella</taxon>
    </lineage>
</organism>
<evidence type="ECO:0000259" key="3">
    <source>
        <dbReference type="PROSITE" id="PS50977"/>
    </source>
</evidence>
<dbReference type="EMBL" id="SADE01000003">
    <property type="protein sequence ID" value="RVU34934.1"/>
    <property type="molecule type" value="Genomic_DNA"/>
</dbReference>
<comment type="caution">
    <text evidence="4">The sequence shown here is derived from an EMBL/GenBank/DDBJ whole genome shotgun (WGS) entry which is preliminary data.</text>
</comment>
<dbReference type="AlphaFoldDB" id="A0A3S2VNQ8"/>
<feature type="domain" description="HTH tetR-type" evidence="3">
    <location>
        <begin position="18"/>
        <end position="78"/>
    </location>
</feature>
<gene>
    <name evidence="4" type="ORF">EOI86_19060</name>
</gene>
<dbReference type="InterPro" id="IPR009057">
    <property type="entry name" value="Homeodomain-like_sf"/>
</dbReference>
<dbReference type="RefSeq" id="WP_127767228.1">
    <property type="nucleotide sequence ID" value="NZ_SADE01000003.1"/>
</dbReference>
<evidence type="ECO:0000313" key="5">
    <source>
        <dbReference type="Proteomes" id="UP000287447"/>
    </source>
</evidence>
<dbReference type="Gene3D" id="1.10.357.10">
    <property type="entry name" value="Tetracycline Repressor, domain 2"/>
    <property type="match status" value="1"/>
</dbReference>
<name>A0A3S2VNQ8_9PROT</name>
<dbReference type="InterPro" id="IPR001647">
    <property type="entry name" value="HTH_TetR"/>
</dbReference>
<dbReference type="SUPFAM" id="SSF46689">
    <property type="entry name" value="Homeodomain-like"/>
    <property type="match status" value="1"/>
</dbReference>
<feature type="DNA-binding region" description="H-T-H motif" evidence="2">
    <location>
        <begin position="41"/>
        <end position="60"/>
    </location>
</feature>